<dbReference type="RefSeq" id="WP_011844689.1">
    <property type="nucleotide sequence ID" value="NZ_CP109831.1"/>
</dbReference>
<dbReference type="AlphaFoldDB" id="A0AAX3EAN5"/>
<dbReference type="InterPro" id="IPR002716">
    <property type="entry name" value="PIN_dom"/>
</dbReference>
<dbReference type="SUPFAM" id="SSF88723">
    <property type="entry name" value="PIN domain-like"/>
    <property type="match status" value="1"/>
</dbReference>
<dbReference type="KEGG" id="msum:OH143_03515"/>
<dbReference type="Proteomes" id="UP001156196">
    <property type="component" value="Chromosome"/>
</dbReference>
<gene>
    <name evidence="2" type="ORF">OH143_03515</name>
</gene>
<dbReference type="GeneID" id="4846109"/>
<dbReference type="PANTHER" id="PTHR38826:SF5">
    <property type="entry name" value="RIBONUCLEASE VAPC13"/>
    <property type="match status" value="1"/>
</dbReference>
<reference evidence="2" key="1">
    <citation type="submission" date="2022-10" db="EMBL/GenBank/DDBJ databases">
        <title>Complete genome of Methanoculleus submarinus DSM 15122.</title>
        <authorList>
            <person name="Chen S.-C."/>
            <person name="Lai S.-J."/>
            <person name="You Y.-T."/>
        </authorList>
    </citation>
    <scope>NUCLEOTIDE SEQUENCE</scope>
    <source>
        <strain evidence="2">DSM 15122</strain>
    </source>
</reference>
<dbReference type="InterPro" id="IPR029060">
    <property type="entry name" value="PIN-like_dom_sf"/>
</dbReference>
<dbReference type="EMBL" id="CP109831">
    <property type="protein sequence ID" value="UYU19167.1"/>
    <property type="molecule type" value="Genomic_DNA"/>
</dbReference>
<evidence type="ECO:0000313" key="3">
    <source>
        <dbReference type="Proteomes" id="UP001156196"/>
    </source>
</evidence>
<feature type="domain" description="PIN" evidence="1">
    <location>
        <begin position="7"/>
        <end position="134"/>
    </location>
</feature>
<name>A0AAX3EAN5_9EURY</name>
<organism evidence="2 3">
    <name type="scientific">Methanoculleus submarinus</name>
    <dbReference type="NCBI Taxonomy" id="204050"/>
    <lineage>
        <taxon>Archaea</taxon>
        <taxon>Methanobacteriati</taxon>
        <taxon>Methanobacteriota</taxon>
        <taxon>Stenosarchaea group</taxon>
        <taxon>Methanomicrobia</taxon>
        <taxon>Methanomicrobiales</taxon>
        <taxon>Methanomicrobiaceae</taxon>
        <taxon>Methanoculleus</taxon>
    </lineage>
</organism>
<evidence type="ECO:0000313" key="2">
    <source>
        <dbReference type="EMBL" id="UYU19167.1"/>
    </source>
</evidence>
<keyword evidence="3" id="KW-1185">Reference proteome</keyword>
<proteinExistence type="predicted"/>
<dbReference type="InterPro" id="IPR052106">
    <property type="entry name" value="PINc/VapC_TA"/>
</dbReference>
<dbReference type="Pfam" id="PF01850">
    <property type="entry name" value="PIN"/>
    <property type="match status" value="1"/>
</dbReference>
<dbReference type="CDD" id="cd18692">
    <property type="entry name" value="PIN_VapC-like"/>
    <property type="match status" value="1"/>
</dbReference>
<sequence length="145" mass="16530">MTGNPPLIDTNILVYLFDADAPEKRPISRDLVTACWESEMRYSVSVQNLAEFSVVVTEKVENPMPTEDVQRFIRDIQDFEGWNVVGYGSETILSAHEIRDRHNVHFWDALLVATMIESRIGTIITEDAHLQRIPGITVVNPYREG</sequence>
<evidence type="ECO:0000259" key="1">
    <source>
        <dbReference type="Pfam" id="PF01850"/>
    </source>
</evidence>
<dbReference type="PANTHER" id="PTHR38826">
    <property type="entry name" value="RIBONUCLEASE VAPC13"/>
    <property type="match status" value="1"/>
</dbReference>
<dbReference type="GeneID" id="76729929"/>
<accession>A0AAX3EAN5</accession>
<dbReference type="Gene3D" id="3.40.50.1010">
    <property type="entry name" value="5'-nuclease"/>
    <property type="match status" value="1"/>
</dbReference>
<protein>
    <submittedName>
        <fullName evidence="2">PIN domain-containing protein</fullName>
    </submittedName>
</protein>